<dbReference type="Pfam" id="PF06891">
    <property type="entry name" value="P2_Phage_GpR"/>
    <property type="match status" value="1"/>
</dbReference>
<reference evidence="2 4" key="2">
    <citation type="submission" date="2019-03" db="EMBL/GenBank/DDBJ databases">
        <title>Genomic Encyclopedia of Type Strains, Phase IV (KMG-IV): sequencing the most valuable type-strain genomes for metagenomic binning, comparative biology and taxonomic classification.</title>
        <authorList>
            <person name="Goeker M."/>
        </authorList>
    </citation>
    <scope>NUCLEOTIDE SEQUENCE [LARGE SCALE GENOMIC DNA]</scope>
    <source>
        <strain evidence="2 4">DSM 3764</strain>
    </source>
</reference>
<accession>A0A377Q3E8</accession>
<reference evidence="1 3" key="1">
    <citation type="submission" date="2018-06" db="EMBL/GenBank/DDBJ databases">
        <authorList>
            <consortium name="Pathogen Informatics"/>
            <person name="Doyle S."/>
        </authorList>
    </citation>
    <scope>NUCLEOTIDE SEQUENCE [LARGE SCALE GENOMIC DNA]</scope>
    <source>
        <strain evidence="1 3">NCTC11159</strain>
    </source>
</reference>
<protein>
    <submittedName>
        <fullName evidence="1 2">Tail completion protein R (GpR)</fullName>
    </submittedName>
</protein>
<evidence type="ECO:0000313" key="4">
    <source>
        <dbReference type="Proteomes" id="UP000295794"/>
    </source>
</evidence>
<organism evidence="1 3">
    <name type="scientific">Iodobacter fluviatilis</name>
    <dbReference type="NCBI Taxonomy" id="537"/>
    <lineage>
        <taxon>Bacteria</taxon>
        <taxon>Pseudomonadati</taxon>
        <taxon>Pseudomonadota</taxon>
        <taxon>Betaproteobacteria</taxon>
        <taxon>Neisseriales</taxon>
        <taxon>Chitinibacteraceae</taxon>
        <taxon>Iodobacter</taxon>
    </lineage>
</organism>
<name>A0A377Q3E8_9NEIS</name>
<dbReference type="EMBL" id="UGHR01000001">
    <property type="protein sequence ID" value="STQ89295.1"/>
    <property type="molecule type" value="Genomic_DNA"/>
</dbReference>
<keyword evidence="4" id="KW-1185">Reference proteome</keyword>
<evidence type="ECO:0000313" key="1">
    <source>
        <dbReference type="EMBL" id="STQ89295.1"/>
    </source>
</evidence>
<gene>
    <name evidence="2" type="ORF">EV682_101293</name>
    <name evidence="1" type="ORF">NCTC11159_00311</name>
</gene>
<proteinExistence type="predicted"/>
<dbReference type="RefSeq" id="WP_115225757.1">
    <property type="nucleotide sequence ID" value="NZ_CAWOLO010000001.1"/>
</dbReference>
<dbReference type="OrthoDB" id="8564199at2"/>
<dbReference type="InterPro" id="IPR009678">
    <property type="entry name" value="Phage_tail_completion_R"/>
</dbReference>
<evidence type="ECO:0000313" key="2">
    <source>
        <dbReference type="EMBL" id="TCU90268.1"/>
    </source>
</evidence>
<dbReference type="Proteomes" id="UP000255108">
    <property type="component" value="Unassembled WGS sequence"/>
</dbReference>
<dbReference type="Proteomes" id="UP000295794">
    <property type="component" value="Unassembled WGS sequence"/>
</dbReference>
<dbReference type="EMBL" id="SMBT01000001">
    <property type="protein sequence ID" value="TCU90268.1"/>
    <property type="molecule type" value="Genomic_DNA"/>
</dbReference>
<dbReference type="AlphaFoldDB" id="A0A377Q3E8"/>
<sequence length="153" mass="17362">MIKPASLRDYLSATVQHLAHNPDKLAIFIDEGNLIATAGKSLSFEYQYTLNAIIQDYADHPDTIMVPLLAWVSSNQPELFSNVDKRQNGISFEADILNHDTIDLSIKINLTERVVVREVDGKPVITHYGEPPLDEYAGKDWELFLRDQPWPVE</sequence>
<evidence type="ECO:0000313" key="3">
    <source>
        <dbReference type="Proteomes" id="UP000255108"/>
    </source>
</evidence>